<evidence type="ECO:0000313" key="3">
    <source>
        <dbReference type="Proteomes" id="UP000307440"/>
    </source>
</evidence>
<name>A0A5C3KWN7_COPMA</name>
<dbReference type="Proteomes" id="UP000307440">
    <property type="component" value="Unassembled WGS sequence"/>
</dbReference>
<dbReference type="EMBL" id="ML210194">
    <property type="protein sequence ID" value="TFK24824.1"/>
    <property type="molecule type" value="Genomic_DNA"/>
</dbReference>
<sequence length="213" mass="23789">MDEPANPRIGIPCDYIIPADLDLFDITAVTNTNEKLQECRDFLQTDIPDNVELLTRESTPPLSPNSKKRKLKEVVDDILSLTPNSQKVLIAAILPDLDKSKRPRPDDGNTNDKEKIPDKGKAKTDSGPILTSLAHRPTHTKASITSEAPFHHHITNMLSWRLHVPLSFFTIRATDTFAKNPNSITTIEFYPAHNPFSSSKAPKHQHADPLFSV</sequence>
<proteinExistence type="predicted"/>
<gene>
    <name evidence="2" type="ORF">FA15DRAFT_669140</name>
</gene>
<evidence type="ECO:0000313" key="2">
    <source>
        <dbReference type="EMBL" id="TFK24824.1"/>
    </source>
</evidence>
<dbReference type="AlphaFoldDB" id="A0A5C3KWN7"/>
<evidence type="ECO:0000256" key="1">
    <source>
        <dbReference type="SAM" id="MobiDB-lite"/>
    </source>
</evidence>
<accession>A0A5C3KWN7</accession>
<keyword evidence="3" id="KW-1185">Reference proteome</keyword>
<reference evidence="2 3" key="1">
    <citation type="journal article" date="2019" name="Nat. Ecol. Evol.">
        <title>Megaphylogeny resolves global patterns of mushroom evolution.</title>
        <authorList>
            <person name="Varga T."/>
            <person name="Krizsan K."/>
            <person name="Foldi C."/>
            <person name="Dima B."/>
            <person name="Sanchez-Garcia M."/>
            <person name="Sanchez-Ramirez S."/>
            <person name="Szollosi G.J."/>
            <person name="Szarkandi J.G."/>
            <person name="Papp V."/>
            <person name="Albert L."/>
            <person name="Andreopoulos W."/>
            <person name="Angelini C."/>
            <person name="Antonin V."/>
            <person name="Barry K.W."/>
            <person name="Bougher N.L."/>
            <person name="Buchanan P."/>
            <person name="Buyck B."/>
            <person name="Bense V."/>
            <person name="Catcheside P."/>
            <person name="Chovatia M."/>
            <person name="Cooper J."/>
            <person name="Damon W."/>
            <person name="Desjardin D."/>
            <person name="Finy P."/>
            <person name="Geml J."/>
            <person name="Haridas S."/>
            <person name="Hughes K."/>
            <person name="Justo A."/>
            <person name="Karasinski D."/>
            <person name="Kautmanova I."/>
            <person name="Kiss B."/>
            <person name="Kocsube S."/>
            <person name="Kotiranta H."/>
            <person name="LaButti K.M."/>
            <person name="Lechner B.E."/>
            <person name="Liimatainen K."/>
            <person name="Lipzen A."/>
            <person name="Lukacs Z."/>
            <person name="Mihaltcheva S."/>
            <person name="Morgado L.N."/>
            <person name="Niskanen T."/>
            <person name="Noordeloos M.E."/>
            <person name="Ohm R.A."/>
            <person name="Ortiz-Santana B."/>
            <person name="Ovrebo C."/>
            <person name="Racz N."/>
            <person name="Riley R."/>
            <person name="Savchenko A."/>
            <person name="Shiryaev A."/>
            <person name="Soop K."/>
            <person name="Spirin V."/>
            <person name="Szebenyi C."/>
            <person name="Tomsovsky M."/>
            <person name="Tulloss R.E."/>
            <person name="Uehling J."/>
            <person name="Grigoriev I.V."/>
            <person name="Vagvolgyi C."/>
            <person name="Papp T."/>
            <person name="Martin F.M."/>
            <person name="Miettinen O."/>
            <person name="Hibbett D.S."/>
            <person name="Nagy L.G."/>
        </authorList>
    </citation>
    <scope>NUCLEOTIDE SEQUENCE [LARGE SCALE GENOMIC DNA]</scope>
    <source>
        <strain evidence="2 3">CBS 121175</strain>
    </source>
</reference>
<protein>
    <submittedName>
        <fullName evidence="2">Uncharacterized protein</fullName>
    </submittedName>
</protein>
<organism evidence="2 3">
    <name type="scientific">Coprinopsis marcescibilis</name>
    <name type="common">Agaric fungus</name>
    <name type="synonym">Psathyrella marcescibilis</name>
    <dbReference type="NCBI Taxonomy" id="230819"/>
    <lineage>
        <taxon>Eukaryota</taxon>
        <taxon>Fungi</taxon>
        <taxon>Dikarya</taxon>
        <taxon>Basidiomycota</taxon>
        <taxon>Agaricomycotina</taxon>
        <taxon>Agaricomycetes</taxon>
        <taxon>Agaricomycetidae</taxon>
        <taxon>Agaricales</taxon>
        <taxon>Agaricineae</taxon>
        <taxon>Psathyrellaceae</taxon>
        <taxon>Coprinopsis</taxon>
    </lineage>
</organism>
<feature type="region of interest" description="Disordered" evidence="1">
    <location>
        <begin position="99"/>
        <end position="142"/>
    </location>
</feature>
<feature type="compositionally biased region" description="Basic and acidic residues" evidence="1">
    <location>
        <begin position="99"/>
        <end position="124"/>
    </location>
</feature>